<name>A0A5C6FAD1_9BACT</name>
<feature type="region of interest" description="Disordered" evidence="1">
    <location>
        <begin position="102"/>
        <end position="169"/>
    </location>
</feature>
<comment type="caution">
    <text evidence="2">The sequence shown here is derived from an EMBL/GenBank/DDBJ whole genome shotgun (WGS) entry which is preliminary data.</text>
</comment>
<feature type="compositionally biased region" description="Low complexity" evidence="1">
    <location>
        <begin position="71"/>
        <end position="88"/>
    </location>
</feature>
<keyword evidence="3" id="KW-1185">Reference proteome</keyword>
<feature type="region of interest" description="Disordered" evidence="1">
    <location>
        <begin position="632"/>
        <end position="675"/>
    </location>
</feature>
<feature type="region of interest" description="Disordered" evidence="1">
    <location>
        <begin position="67"/>
        <end position="88"/>
    </location>
</feature>
<dbReference type="Proteomes" id="UP000317977">
    <property type="component" value="Unassembled WGS sequence"/>
</dbReference>
<feature type="region of interest" description="Disordered" evidence="1">
    <location>
        <begin position="241"/>
        <end position="266"/>
    </location>
</feature>
<dbReference type="OrthoDB" id="241124at2"/>
<evidence type="ECO:0000256" key="1">
    <source>
        <dbReference type="SAM" id="MobiDB-lite"/>
    </source>
</evidence>
<organism evidence="2 3">
    <name type="scientific">Rubripirellula reticaptiva</name>
    <dbReference type="NCBI Taxonomy" id="2528013"/>
    <lineage>
        <taxon>Bacteria</taxon>
        <taxon>Pseudomonadati</taxon>
        <taxon>Planctomycetota</taxon>
        <taxon>Planctomycetia</taxon>
        <taxon>Pirellulales</taxon>
        <taxon>Pirellulaceae</taxon>
        <taxon>Rubripirellula</taxon>
    </lineage>
</organism>
<accession>A0A5C6FAD1</accession>
<evidence type="ECO:0000313" key="3">
    <source>
        <dbReference type="Proteomes" id="UP000317977"/>
    </source>
</evidence>
<gene>
    <name evidence="2" type="ORF">Poly59_00620</name>
</gene>
<feature type="region of interest" description="Disordered" evidence="1">
    <location>
        <begin position="182"/>
        <end position="207"/>
    </location>
</feature>
<feature type="compositionally biased region" description="Polar residues" evidence="1">
    <location>
        <begin position="194"/>
        <end position="206"/>
    </location>
</feature>
<dbReference type="SUPFAM" id="SSF48452">
    <property type="entry name" value="TPR-like"/>
    <property type="match status" value="1"/>
</dbReference>
<sequence>MEETSRYFRSTIHCWANRGLSKAGMTKRIAIATLICSCSATFTVADHPATKSETSLRSLLAQGFGDTSPLVPSTPQAATPQTATPSAVAPSALSLPVVHESTIADESHSEAISSPKGEIVPANSPIARSMPRPVSQLTQPANQSQTDQDDDTRETSADVAKNAHPNSLAELLRRKNNLIQVPKLAEVSKPREQPSPTQPTITSRQVASAVEPQVVAKADPVTAPAKAERKTTNEGAAIAKKLQSTESSTETHKAEAVPAKPQRMPSHPVAFANPIELPGPTMLELLEAETAERRAELDAEFAKRNFEPLTDVPNTDVPNTDVSNMGGANQLQQPQTVAQSTGKAVIPESASHSLASDALIPPPLIPANQALPTPSPTALAHANRLREMAHQSLQDAKESLNRSATHSARKHATESLRMAVNMQDALEGSNHHAKHLDTALDAIRESNDFSGRFGLVDTRVLERMVSVHETEVLKSRDLSSVSAMRATEAYLSIAKDNLVAATGSSNDACDALVMLGIIEKQLHDGNESHAGEVAMTLQRAAIEIAPTSAVAHRELGITLLEQGLVPQAAWALTQSVQLRPSREGYNRLLEASRRMGDANASQKCLAALQDPTLPSGIPVKTLAPDAFAASYRPNPAAIQPTPPTTQTASPEVNPTRPAKTETRVSTRSLFPFGRR</sequence>
<feature type="compositionally biased region" description="Low complexity" evidence="1">
    <location>
        <begin position="635"/>
        <end position="648"/>
    </location>
</feature>
<dbReference type="AlphaFoldDB" id="A0A5C6FAD1"/>
<evidence type="ECO:0000313" key="2">
    <source>
        <dbReference type="EMBL" id="TWU57156.1"/>
    </source>
</evidence>
<feature type="compositionally biased region" description="Polar residues" evidence="1">
    <location>
        <begin position="135"/>
        <end position="146"/>
    </location>
</feature>
<dbReference type="EMBL" id="SJPX01000001">
    <property type="protein sequence ID" value="TWU57156.1"/>
    <property type="molecule type" value="Genomic_DNA"/>
</dbReference>
<dbReference type="RefSeq" id="WP_146532098.1">
    <property type="nucleotide sequence ID" value="NZ_SJPX01000001.1"/>
</dbReference>
<dbReference type="InterPro" id="IPR011990">
    <property type="entry name" value="TPR-like_helical_dom_sf"/>
</dbReference>
<protein>
    <recommendedName>
        <fullName evidence="4">Tetratricopeptide repeat protein</fullName>
    </recommendedName>
</protein>
<reference evidence="2 3" key="1">
    <citation type="submission" date="2019-02" db="EMBL/GenBank/DDBJ databases">
        <title>Deep-cultivation of Planctomycetes and their phenomic and genomic characterization uncovers novel biology.</title>
        <authorList>
            <person name="Wiegand S."/>
            <person name="Jogler M."/>
            <person name="Boedeker C."/>
            <person name="Pinto D."/>
            <person name="Vollmers J."/>
            <person name="Rivas-Marin E."/>
            <person name="Kohn T."/>
            <person name="Peeters S.H."/>
            <person name="Heuer A."/>
            <person name="Rast P."/>
            <person name="Oberbeckmann S."/>
            <person name="Bunk B."/>
            <person name="Jeske O."/>
            <person name="Meyerdierks A."/>
            <person name="Storesund J.E."/>
            <person name="Kallscheuer N."/>
            <person name="Luecker S."/>
            <person name="Lage O.M."/>
            <person name="Pohl T."/>
            <person name="Merkel B.J."/>
            <person name="Hornburger P."/>
            <person name="Mueller R.-W."/>
            <person name="Bruemmer F."/>
            <person name="Labrenz M."/>
            <person name="Spormann A.M."/>
            <person name="Op Den Camp H."/>
            <person name="Overmann J."/>
            <person name="Amann R."/>
            <person name="Jetten M.S.M."/>
            <person name="Mascher T."/>
            <person name="Medema M.H."/>
            <person name="Devos D.P."/>
            <person name="Kaster A.-K."/>
            <person name="Ovreas L."/>
            <person name="Rohde M."/>
            <person name="Galperin M.Y."/>
            <person name="Jogler C."/>
        </authorList>
    </citation>
    <scope>NUCLEOTIDE SEQUENCE [LARGE SCALE GENOMIC DNA]</scope>
    <source>
        <strain evidence="2 3">Poly59</strain>
    </source>
</reference>
<dbReference type="Gene3D" id="1.25.40.10">
    <property type="entry name" value="Tetratricopeptide repeat domain"/>
    <property type="match status" value="1"/>
</dbReference>
<evidence type="ECO:0008006" key="4">
    <source>
        <dbReference type="Google" id="ProtNLM"/>
    </source>
</evidence>
<proteinExistence type="predicted"/>